<accession>A0A164GND7</accession>
<protein>
    <submittedName>
        <fullName evidence="1">Uncharacterized protein</fullName>
    </submittedName>
</protein>
<evidence type="ECO:0000313" key="1">
    <source>
        <dbReference type="EMBL" id="KZD38559.1"/>
    </source>
</evidence>
<evidence type="ECO:0000313" key="2">
    <source>
        <dbReference type="Proteomes" id="UP000076501"/>
    </source>
</evidence>
<dbReference type="PATRIC" id="fig|1396.539.peg.4020"/>
<dbReference type="NCBIfam" id="NF041643">
    <property type="entry name" value="EAxFAS_anti"/>
    <property type="match status" value="1"/>
</dbReference>
<gene>
    <name evidence="1" type="ORF">B4082_1636</name>
</gene>
<reference evidence="1 2" key="1">
    <citation type="submission" date="2015-09" db="EMBL/GenBank/DDBJ databases">
        <title>Bacillus cereus food isolates.</title>
        <authorList>
            <person name="Boekhorst J."/>
        </authorList>
    </citation>
    <scope>NUCLEOTIDE SEQUENCE [LARGE SCALE GENOMIC DNA]</scope>
    <source>
        <strain evidence="1 2">B4082</strain>
    </source>
</reference>
<dbReference type="EMBL" id="LJKA01000021">
    <property type="protein sequence ID" value="KZD38559.1"/>
    <property type="molecule type" value="Genomic_DNA"/>
</dbReference>
<dbReference type="AlphaFoldDB" id="A0A164GND7"/>
<organism evidence="1 2">
    <name type="scientific">Bacillus cereus</name>
    <dbReference type="NCBI Taxonomy" id="1396"/>
    <lineage>
        <taxon>Bacteria</taxon>
        <taxon>Bacillati</taxon>
        <taxon>Bacillota</taxon>
        <taxon>Bacilli</taxon>
        <taxon>Bacillales</taxon>
        <taxon>Bacillaceae</taxon>
        <taxon>Bacillus</taxon>
        <taxon>Bacillus cereus group</taxon>
    </lineage>
</organism>
<dbReference type="Proteomes" id="UP000076501">
    <property type="component" value="Unassembled WGS sequence"/>
</dbReference>
<proteinExistence type="predicted"/>
<name>A0A164GND7_BACCE</name>
<dbReference type="RefSeq" id="WP_063222114.1">
    <property type="nucleotide sequence ID" value="NZ_JAEHBS010000019.1"/>
</dbReference>
<comment type="caution">
    <text evidence="1">The sequence shown here is derived from an EMBL/GenBank/DDBJ whole genome shotgun (WGS) entry which is preliminary data.</text>
</comment>
<sequence length="65" mass="6922">MEAARSKCEGDGASDIEALFASAEEAKPPNILAAGAGYYLAARSKSLAKGDQIWSPFFIQISLMR</sequence>